<dbReference type="InterPro" id="IPR043502">
    <property type="entry name" value="DNA/RNA_pol_sf"/>
</dbReference>
<keyword evidence="4" id="KW-1185">Reference proteome</keyword>
<accession>A0ABQ5RXW8</accession>
<feature type="non-terminal residue" evidence="3">
    <location>
        <position position="324"/>
    </location>
</feature>
<evidence type="ECO:0000259" key="2">
    <source>
        <dbReference type="Pfam" id="PF07727"/>
    </source>
</evidence>
<evidence type="ECO:0000313" key="3">
    <source>
        <dbReference type="EMBL" id="GLI62068.1"/>
    </source>
</evidence>
<protein>
    <recommendedName>
        <fullName evidence="2">Reverse transcriptase Ty1/copia-type domain-containing protein</fullName>
    </recommendedName>
</protein>
<name>A0ABQ5RXW8_9CHLO</name>
<feature type="domain" description="Reverse transcriptase Ty1/copia-type" evidence="2">
    <location>
        <begin position="73"/>
        <end position="316"/>
    </location>
</feature>
<comment type="caution">
    <text evidence="3">The sequence shown here is derived from an EMBL/GenBank/DDBJ whole genome shotgun (WGS) entry which is preliminary data.</text>
</comment>
<dbReference type="EMBL" id="BSDZ01000011">
    <property type="protein sequence ID" value="GLI62068.1"/>
    <property type="molecule type" value="Genomic_DNA"/>
</dbReference>
<feature type="compositionally biased region" description="Gly residues" evidence="1">
    <location>
        <begin position="1"/>
        <end position="10"/>
    </location>
</feature>
<feature type="region of interest" description="Disordered" evidence="1">
    <location>
        <begin position="1"/>
        <end position="22"/>
    </location>
</feature>
<feature type="non-terminal residue" evidence="3">
    <location>
        <position position="1"/>
    </location>
</feature>
<dbReference type="InterPro" id="IPR013103">
    <property type="entry name" value="RVT_2"/>
</dbReference>
<dbReference type="Pfam" id="PF07727">
    <property type="entry name" value="RVT_2"/>
    <property type="match status" value="1"/>
</dbReference>
<proteinExistence type="predicted"/>
<gene>
    <name evidence="3" type="ORF">VaNZ11_004495</name>
</gene>
<reference evidence="3 4" key="1">
    <citation type="journal article" date="2023" name="IScience">
        <title>Expanded male sex-determining region conserved during the evolution of homothallism in the green alga Volvox.</title>
        <authorList>
            <person name="Yamamoto K."/>
            <person name="Matsuzaki R."/>
            <person name="Mahakham W."/>
            <person name="Heman W."/>
            <person name="Sekimoto H."/>
            <person name="Kawachi M."/>
            <person name="Minakuchi Y."/>
            <person name="Toyoda A."/>
            <person name="Nozaki H."/>
        </authorList>
    </citation>
    <scope>NUCLEOTIDE SEQUENCE [LARGE SCALE GENOMIC DNA]</scope>
    <source>
        <strain evidence="3 4">NIES-4468</strain>
    </source>
</reference>
<evidence type="ECO:0000313" key="4">
    <source>
        <dbReference type="Proteomes" id="UP001165090"/>
    </source>
</evidence>
<organism evidence="3 4">
    <name type="scientific">Volvox africanus</name>
    <dbReference type="NCBI Taxonomy" id="51714"/>
    <lineage>
        <taxon>Eukaryota</taxon>
        <taxon>Viridiplantae</taxon>
        <taxon>Chlorophyta</taxon>
        <taxon>core chlorophytes</taxon>
        <taxon>Chlorophyceae</taxon>
        <taxon>CS clade</taxon>
        <taxon>Chlamydomonadales</taxon>
        <taxon>Volvocaceae</taxon>
        <taxon>Volvox</taxon>
    </lineage>
</organism>
<dbReference type="SUPFAM" id="SSF56672">
    <property type="entry name" value="DNA/RNA polymerases"/>
    <property type="match status" value="1"/>
</dbReference>
<sequence length="324" mass="36604">QNVGAAGGGDESPPGRRYPVRQNRGQLPARYIAQAAALRNIIVPESYEEAMTSKEAVHWQQAMDEEIVSLTANDTWDLVKPPLGLNVIPTKWVYAVKRNADGEIERYKARFVAKGFRQKEGIDFDEVFAPTCNQVTVRSFLAMATEKGYDIQHLDVRTAFLNGELEEEVYCDQPPGYEAGGAGMKCKLKRALYGLRQASRAWHKKLRGTLEQLGFQVSMSDPALFVSYGQSYTIWLLVHVDDLLMMGSNKVEVQTMKEKLMREYDMRDLGEVSLFLGMEVERNKAGGELKLTQRRYAAELLQRFRMAEAKEQSIPLSPTVDLRA</sequence>
<dbReference type="Proteomes" id="UP001165090">
    <property type="component" value="Unassembled WGS sequence"/>
</dbReference>
<evidence type="ECO:0000256" key="1">
    <source>
        <dbReference type="SAM" id="MobiDB-lite"/>
    </source>
</evidence>